<dbReference type="EMBL" id="CP045143">
    <property type="protein sequence ID" value="QFR23097.1"/>
    <property type="molecule type" value="Genomic_DNA"/>
</dbReference>
<evidence type="ECO:0000313" key="2">
    <source>
        <dbReference type="Proteomes" id="UP000326779"/>
    </source>
</evidence>
<evidence type="ECO:0000313" key="1">
    <source>
        <dbReference type="EMBL" id="QFR23097.1"/>
    </source>
</evidence>
<proteinExistence type="predicted"/>
<name>A0A5P8M455_9LACO</name>
<dbReference type="KEGG" id="lhb:D1010_06575"/>
<sequence>MTETVKDLLEALKRDADNYQLMWKISGIKRYGRKAKLLAEIVDRVTTVENQKHCPYCHKHHVHKHLVFGQSLIAYTETYDTRGYKPRRKMLVSIANPESKHPRMKALQIFHDGAETMFDLSLKYCPYCGRKLGAKKNETVI</sequence>
<gene>
    <name evidence="1" type="ORF">D1010_06575</name>
</gene>
<protein>
    <submittedName>
        <fullName evidence="1">Uncharacterized protein</fullName>
    </submittedName>
</protein>
<reference evidence="1 2" key="1">
    <citation type="submission" date="2019-10" db="EMBL/GenBank/DDBJ databases">
        <title>The completed genome of Lactobacillus harbinensis M1.</title>
        <authorList>
            <person name="Zheng Y."/>
        </authorList>
    </citation>
    <scope>NUCLEOTIDE SEQUENCE [LARGE SCALE GENOMIC DNA]</scope>
    <source>
        <strain evidence="1 2">M1</strain>
    </source>
</reference>
<dbReference type="Proteomes" id="UP000326779">
    <property type="component" value="Chromosome"/>
</dbReference>
<accession>A0A5P8M455</accession>
<organism evidence="1 2">
    <name type="scientific">Schleiferilactobacillus harbinensis</name>
    <dbReference type="NCBI Taxonomy" id="304207"/>
    <lineage>
        <taxon>Bacteria</taxon>
        <taxon>Bacillati</taxon>
        <taxon>Bacillota</taxon>
        <taxon>Bacilli</taxon>
        <taxon>Lactobacillales</taxon>
        <taxon>Lactobacillaceae</taxon>
        <taxon>Schleiferilactobacillus</taxon>
    </lineage>
</organism>
<dbReference type="AlphaFoldDB" id="A0A5P8M455"/>
<dbReference type="RefSeq" id="WP_152260523.1">
    <property type="nucleotide sequence ID" value="NZ_CP045143.1"/>
</dbReference>